<gene>
    <name evidence="7" type="ORF">H4R34_002779</name>
</gene>
<keyword evidence="5" id="KW-0653">Protein transport</keyword>
<dbReference type="InterPro" id="IPR029012">
    <property type="entry name" value="Helix_hairpin_bin_sf"/>
</dbReference>
<comment type="similarity">
    <text evidence="2">Belongs to the VPS37 family.</text>
</comment>
<dbReference type="GO" id="GO:0043162">
    <property type="term" value="P:ubiquitin-dependent protein catabolic process via the multivesicular body sorting pathway"/>
    <property type="evidence" value="ECO:0007669"/>
    <property type="project" value="TreeGrafter"/>
</dbReference>
<evidence type="ECO:0000259" key="6">
    <source>
        <dbReference type="Pfam" id="PF07200"/>
    </source>
</evidence>
<dbReference type="AlphaFoldDB" id="A0A9W8E8Y6"/>
<dbReference type="GO" id="GO:0000813">
    <property type="term" value="C:ESCRT I complex"/>
    <property type="evidence" value="ECO:0007669"/>
    <property type="project" value="UniProtKB-ARBA"/>
</dbReference>
<dbReference type="SUPFAM" id="SSF140111">
    <property type="entry name" value="Endosomal sorting complex assembly domain"/>
    <property type="match status" value="1"/>
</dbReference>
<keyword evidence="8" id="KW-1185">Reference proteome</keyword>
<protein>
    <recommendedName>
        <fullName evidence="6">VPS37 C-terminal domain-containing protein</fullName>
    </recommendedName>
</protein>
<evidence type="ECO:0000256" key="4">
    <source>
        <dbReference type="ARBA" id="ARBA00022753"/>
    </source>
</evidence>
<keyword evidence="3" id="KW-0813">Transport</keyword>
<name>A0A9W8E8Y6_9FUNG</name>
<dbReference type="PANTHER" id="PTHR13678">
    <property type="entry name" value="VACUOLAR PROTEIN SORTING-ASSOCIATED PROTEIN 37"/>
    <property type="match status" value="1"/>
</dbReference>
<evidence type="ECO:0000256" key="3">
    <source>
        <dbReference type="ARBA" id="ARBA00022448"/>
    </source>
</evidence>
<evidence type="ECO:0000313" key="8">
    <source>
        <dbReference type="Proteomes" id="UP001151582"/>
    </source>
</evidence>
<comment type="caution">
    <text evidence="7">The sequence shown here is derived from an EMBL/GenBank/DDBJ whole genome shotgun (WGS) entry which is preliminary data.</text>
</comment>
<dbReference type="Pfam" id="PF07200">
    <property type="entry name" value="Mod_r"/>
    <property type="match status" value="1"/>
</dbReference>
<dbReference type="GO" id="GO:0006612">
    <property type="term" value="P:protein targeting to membrane"/>
    <property type="evidence" value="ECO:0007669"/>
    <property type="project" value="TreeGrafter"/>
</dbReference>
<dbReference type="OrthoDB" id="10260857at2759"/>
<evidence type="ECO:0000313" key="7">
    <source>
        <dbReference type="EMBL" id="KAJ1979568.1"/>
    </source>
</evidence>
<accession>A0A9W8E8Y6</accession>
<keyword evidence="4" id="KW-0967">Endosome</keyword>
<sequence>MGIPEAMNNYGLSDPDAAQAKQQALQTEFPTFANKSAEDLEDILKYEDLFQSYFDGLEQVQMNKTVQLELEIGNETLSKKILGQEKDMDELRQTIADRQAILDSLTTAFYEKIKTQHDAIKPFAPSHLLQGLKSAAHQADQDSDQLAQRFLYDAAGGNNGSPGLVDSADQFVKEFRQRRKQYHALMAKYERATTDPSAIDGLPAQHVL</sequence>
<evidence type="ECO:0000256" key="1">
    <source>
        <dbReference type="ARBA" id="ARBA00004177"/>
    </source>
</evidence>
<dbReference type="PANTHER" id="PTHR13678:SF2">
    <property type="entry name" value="VACUOLAR PROTEIN SORTING-ASSOCIATED PROTEIN 37A"/>
    <property type="match status" value="1"/>
</dbReference>
<dbReference type="InterPro" id="IPR037202">
    <property type="entry name" value="ESCRT_assembly_dom"/>
</dbReference>
<dbReference type="InterPro" id="IPR009851">
    <property type="entry name" value="Mod_r"/>
</dbReference>
<evidence type="ECO:0000256" key="5">
    <source>
        <dbReference type="ARBA" id="ARBA00022927"/>
    </source>
</evidence>
<dbReference type="Proteomes" id="UP001151582">
    <property type="component" value="Unassembled WGS sequence"/>
</dbReference>
<comment type="subcellular location">
    <subcellularLocation>
        <location evidence="1">Endosome</location>
    </subcellularLocation>
</comment>
<dbReference type="Gene3D" id="1.10.287.660">
    <property type="entry name" value="Helix hairpin bin"/>
    <property type="match status" value="1"/>
</dbReference>
<reference evidence="7" key="1">
    <citation type="submission" date="2022-07" db="EMBL/GenBank/DDBJ databases">
        <title>Phylogenomic reconstructions and comparative analyses of Kickxellomycotina fungi.</title>
        <authorList>
            <person name="Reynolds N.K."/>
            <person name="Stajich J.E."/>
            <person name="Barry K."/>
            <person name="Grigoriev I.V."/>
            <person name="Crous P."/>
            <person name="Smith M.E."/>
        </authorList>
    </citation>
    <scope>NUCLEOTIDE SEQUENCE</scope>
    <source>
        <strain evidence="7">RSA 567</strain>
    </source>
</reference>
<organism evidence="7 8">
    <name type="scientific">Dimargaris verticillata</name>
    <dbReference type="NCBI Taxonomy" id="2761393"/>
    <lineage>
        <taxon>Eukaryota</taxon>
        <taxon>Fungi</taxon>
        <taxon>Fungi incertae sedis</taxon>
        <taxon>Zoopagomycota</taxon>
        <taxon>Kickxellomycotina</taxon>
        <taxon>Dimargaritomycetes</taxon>
        <taxon>Dimargaritales</taxon>
        <taxon>Dimargaritaceae</taxon>
        <taxon>Dimargaris</taxon>
    </lineage>
</organism>
<proteinExistence type="inferred from homology"/>
<feature type="domain" description="VPS37 C-terminal" evidence="6">
    <location>
        <begin position="34"/>
        <end position="186"/>
    </location>
</feature>
<dbReference type="EMBL" id="JANBQB010000212">
    <property type="protein sequence ID" value="KAJ1979568.1"/>
    <property type="molecule type" value="Genomic_DNA"/>
</dbReference>
<evidence type="ECO:0000256" key="2">
    <source>
        <dbReference type="ARBA" id="ARBA00007617"/>
    </source>
</evidence>
<dbReference type="GO" id="GO:0006623">
    <property type="term" value="P:protein targeting to vacuole"/>
    <property type="evidence" value="ECO:0007669"/>
    <property type="project" value="TreeGrafter"/>
</dbReference>